<dbReference type="KEGG" id="ssao:94301340"/>
<gene>
    <name evidence="1" type="ORF">SS50377_27317</name>
</gene>
<dbReference type="GeneID" id="94301340"/>
<proteinExistence type="predicted"/>
<comment type="caution">
    <text evidence="1">The sequence shown here is derived from an EMBL/GenBank/DDBJ whole genome shotgun (WGS) entry which is preliminary data.</text>
</comment>
<accession>A0A9P8LMR6</accession>
<sequence length="131" mass="14903">MTVYNLQEVSNSFLELQSKAGFLKITNVELLPNGPQKNVGRALAFYGFVGVVKDQKILLFINQLPQNKINLFNFSININEIDLVCQTSDTQLVVYIQKNLVPLTFCCPPSQNSLLIKIFRSFNIKFCQDLK</sequence>
<name>A0A9P8LMR6_9EUKA</name>
<protein>
    <submittedName>
        <fullName evidence="1">Uncharacterized protein</fullName>
    </submittedName>
</protein>
<dbReference type="RefSeq" id="XP_067761796.1">
    <property type="nucleotide sequence ID" value="XM_067911109.1"/>
</dbReference>
<dbReference type="AlphaFoldDB" id="A0A9P8LMR6"/>
<dbReference type="EMBL" id="AUWU02000007">
    <property type="protein sequence ID" value="KAH0571023.1"/>
    <property type="molecule type" value="Genomic_DNA"/>
</dbReference>
<evidence type="ECO:0000313" key="2">
    <source>
        <dbReference type="Proteomes" id="UP000018208"/>
    </source>
</evidence>
<reference evidence="1 2" key="1">
    <citation type="journal article" date="2014" name="PLoS Genet.">
        <title>The Genome of Spironucleus salmonicida Highlights a Fish Pathogen Adapted to Fluctuating Environments.</title>
        <authorList>
            <person name="Xu F."/>
            <person name="Jerlstrom-Hultqvist J."/>
            <person name="Einarsson E."/>
            <person name="Astvaldsson A."/>
            <person name="Svard S.G."/>
            <person name="Andersson J.O."/>
        </authorList>
    </citation>
    <scope>NUCLEOTIDE SEQUENCE [LARGE SCALE GENOMIC DNA]</scope>
    <source>
        <strain evidence="1 2">ATCC 50377</strain>
    </source>
</reference>
<keyword evidence="2" id="KW-1185">Reference proteome</keyword>
<organism evidence="1 2">
    <name type="scientific">Spironucleus salmonicida</name>
    <dbReference type="NCBI Taxonomy" id="348837"/>
    <lineage>
        <taxon>Eukaryota</taxon>
        <taxon>Metamonada</taxon>
        <taxon>Diplomonadida</taxon>
        <taxon>Hexamitidae</taxon>
        <taxon>Hexamitinae</taxon>
        <taxon>Spironucleus</taxon>
    </lineage>
</organism>
<dbReference type="Proteomes" id="UP000018208">
    <property type="component" value="Unassembled WGS sequence"/>
</dbReference>
<evidence type="ECO:0000313" key="1">
    <source>
        <dbReference type="EMBL" id="KAH0571023.1"/>
    </source>
</evidence>